<dbReference type="AlphaFoldDB" id="A0A4R4PH67"/>
<dbReference type="InterPro" id="IPR004378">
    <property type="entry name" value="F420H2_quin_Rdtase"/>
</dbReference>
<dbReference type="Pfam" id="PF04075">
    <property type="entry name" value="F420H2_quin_red"/>
    <property type="match status" value="1"/>
</dbReference>
<dbReference type="Gene3D" id="2.30.110.10">
    <property type="entry name" value="Electron Transport, Fmn-binding Protein, Chain A"/>
    <property type="match status" value="1"/>
</dbReference>
<proteinExistence type="predicted"/>
<protein>
    <submittedName>
        <fullName evidence="1">DUF385 domain-containing protein</fullName>
    </submittedName>
</protein>
<organism evidence="1 2">
    <name type="scientific">Kribbella albertanoniae</name>
    <dbReference type="NCBI Taxonomy" id="1266829"/>
    <lineage>
        <taxon>Bacteria</taxon>
        <taxon>Bacillati</taxon>
        <taxon>Actinomycetota</taxon>
        <taxon>Actinomycetes</taxon>
        <taxon>Propionibacteriales</taxon>
        <taxon>Kribbellaceae</taxon>
        <taxon>Kribbella</taxon>
    </lineage>
</organism>
<dbReference type="Proteomes" id="UP000295075">
    <property type="component" value="Unassembled WGS sequence"/>
</dbReference>
<dbReference type="RefSeq" id="WP_132413788.1">
    <property type="nucleotide sequence ID" value="NZ_SMKA01000227.1"/>
</dbReference>
<keyword evidence="2" id="KW-1185">Reference proteome</keyword>
<dbReference type="EMBL" id="SMKA01000227">
    <property type="protein sequence ID" value="TDC21164.1"/>
    <property type="molecule type" value="Genomic_DNA"/>
</dbReference>
<evidence type="ECO:0000313" key="2">
    <source>
        <dbReference type="Proteomes" id="UP000295075"/>
    </source>
</evidence>
<dbReference type="OrthoDB" id="5180322at2"/>
<accession>A0A4R4PH67</accession>
<evidence type="ECO:0000313" key="1">
    <source>
        <dbReference type="EMBL" id="TDC21164.1"/>
    </source>
</evidence>
<comment type="caution">
    <text evidence="1">The sequence shown here is derived from an EMBL/GenBank/DDBJ whole genome shotgun (WGS) entry which is preliminary data.</text>
</comment>
<reference evidence="1 2" key="1">
    <citation type="submission" date="2019-03" db="EMBL/GenBank/DDBJ databases">
        <title>Draft genome sequences of novel Actinobacteria.</title>
        <authorList>
            <person name="Sahin N."/>
            <person name="Ay H."/>
            <person name="Saygin H."/>
        </authorList>
    </citation>
    <scope>NUCLEOTIDE SEQUENCE [LARGE SCALE GENOMIC DNA]</scope>
    <source>
        <strain evidence="1 2">JCM 30547</strain>
    </source>
</reference>
<sequence>MSSPDVTGWDVSLSHLPDHIRRAIEITPAAGTSERIIDITTLGRRTGRARRIEIFFYRAAGTTYLCSGAGGAATDWHANLLANPTFTFHLKNGIRADLPARATPVTDPAERQAVLAEIVADLNQPHDPGTIRPTRLEDWADSRLMRISFRHRPSSRPPASSS</sequence>
<name>A0A4R4PH67_9ACTN</name>
<dbReference type="InterPro" id="IPR012349">
    <property type="entry name" value="Split_barrel_FMN-bd"/>
</dbReference>
<gene>
    <name evidence="1" type="ORF">E1261_33930</name>
</gene>
<dbReference type="GO" id="GO:0016491">
    <property type="term" value="F:oxidoreductase activity"/>
    <property type="evidence" value="ECO:0007669"/>
    <property type="project" value="InterPro"/>
</dbReference>